<dbReference type="RefSeq" id="WP_091099309.1">
    <property type="nucleotide sequence ID" value="NZ_FOBF01000003.1"/>
</dbReference>
<dbReference type="AlphaFoldDB" id="A0A1H7LK62"/>
<evidence type="ECO:0000256" key="1">
    <source>
        <dbReference type="SAM" id="MobiDB-lite"/>
    </source>
</evidence>
<reference evidence="3 4" key="1">
    <citation type="submission" date="2016-10" db="EMBL/GenBank/DDBJ databases">
        <authorList>
            <person name="de Groot N.N."/>
        </authorList>
    </citation>
    <scope>NUCLEOTIDE SEQUENCE [LARGE SCALE GENOMIC DNA]</scope>
    <source>
        <strain evidence="3 4">DSM 43357</strain>
    </source>
</reference>
<dbReference type="OrthoDB" id="3543658at2"/>
<name>A0A1H7LK62_9ACTN</name>
<evidence type="ECO:0000313" key="3">
    <source>
        <dbReference type="EMBL" id="SEK99340.1"/>
    </source>
</evidence>
<dbReference type="EMBL" id="FOBF01000003">
    <property type="protein sequence ID" value="SEK99340.1"/>
    <property type="molecule type" value="Genomic_DNA"/>
</dbReference>
<protein>
    <submittedName>
        <fullName evidence="3">Uncharacterized protein</fullName>
    </submittedName>
</protein>
<sequence length="317" mass="32003">MEQQSSGRSGRRRRAPGRHAAQAQARTGRRSGRGLWLAGASAGAVALAGGVLALTANGTLGGSFTGPLPRALAASGVSPAPADTPYGASGQGGAGRGRTSPATSEAGPSASPKKDVAGGGSRDGGRGDGGPGDGAARDGGSRDGGQGGRPAKGRATPGAGSEGGEQDAPPQVLEGKADTGLSPGVGATGGPSATVAGPDDLDDSDFKADRFSRHTDQRAAEYFRAHWGPDDKAMKRLKDIRTIGGYLRIYTNLPESAGNSRHAITLCKRGLQYLKEIGTRTPVVFVQAEFGENGNPVLANILGPSDRSCRITYPAPR</sequence>
<keyword evidence="2" id="KW-0812">Transmembrane</keyword>
<feature type="region of interest" description="Disordered" evidence="1">
    <location>
        <begin position="1"/>
        <end position="32"/>
    </location>
</feature>
<keyword evidence="2" id="KW-0472">Membrane</keyword>
<evidence type="ECO:0000313" key="4">
    <source>
        <dbReference type="Proteomes" id="UP000198953"/>
    </source>
</evidence>
<dbReference type="STRING" id="46177.SAMN05660976_01601"/>
<accession>A0A1H7LK62</accession>
<feature type="region of interest" description="Disordered" evidence="1">
    <location>
        <begin position="56"/>
        <end position="207"/>
    </location>
</feature>
<feature type="compositionally biased region" description="Gly residues" evidence="1">
    <location>
        <begin position="117"/>
        <end position="133"/>
    </location>
</feature>
<proteinExistence type="predicted"/>
<keyword evidence="4" id="KW-1185">Reference proteome</keyword>
<evidence type="ECO:0000256" key="2">
    <source>
        <dbReference type="SAM" id="Phobius"/>
    </source>
</evidence>
<keyword evidence="2" id="KW-1133">Transmembrane helix</keyword>
<gene>
    <name evidence="3" type="ORF">SAMN05660976_01601</name>
</gene>
<dbReference type="Proteomes" id="UP000198953">
    <property type="component" value="Unassembled WGS sequence"/>
</dbReference>
<feature type="transmembrane region" description="Helical" evidence="2">
    <location>
        <begin position="34"/>
        <end position="54"/>
    </location>
</feature>
<organism evidence="3 4">
    <name type="scientific">Nonomuraea pusilla</name>
    <dbReference type="NCBI Taxonomy" id="46177"/>
    <lineage>
        <taxon>Bacteria</taxon>
        <taxon>Bacillati</taxon>
        <taxon>Actinomycetota</taxon>
        <taxon>Actinomycetes</taxon>
        <taxon>Streptosporangiales</taxon>
        <taxon>Streptosporangiaceae</taxon>
        <taxon>Nonomuraea</taxon>
    </lineage>
</organism>